<feature type="transmembrane region" description="Helical" evidence="1">
    <location>
        <begin position="592"/>
        <end position="613"/>
    </location>
</feature>
<keyword evidence="1" id="KW-0812">Transmembrane</keyword>
<sequence length="618" mass="65193">MIRTRNAVLATAAIAALITGGTALAGPRNAQAQDQAFSISQNITADAVTVCNTNPVIATYHGTVNLTIPVVTLLANFEAEMQAAATAGQSPHAAGAQNPDITFTVSVPQGTQVGPGTVTNSSSLISNWWLSPNSEKTEMKVNLHLMQTDWQGLYTTYTSEKSNPLGHTITVKIPYAVGANNAADAARIAQEQITSRATVKFFTGGDTPNKVFTSAVASNPIASTPTDCFSNAPQRMTRWVDAETGADLKAPQTGPNFFQAAGIPDYEFVSSELSTDRMTGYYKYKKVFGDLPVNGDDPTVDTDFKIGADDAVAAQKETIQAENKQSLLTIENVIHLNNLQGGRIATLLQKYEESPATFDEMMLKNAHLGFTTQITLPEQLKFADPSAISITGIPEGFTAKTVAIDGQTARVTVDVNDPEAITTIEALKAAMSKLQGEAVITIKKIAFADSAEPDTDYTIEHQTQGVVSVDIAKQLGVIVRPGTPSPACPPTMGGYDQLKPAEPLPVQGTVFDPPAPECPPTTAYSAAWTFPMTGPSAGWAEAPLMEHSLKYTSSESHLFVTRLSIKPGPTPTPTTVTPSVPPTPATQLAKTGALTGGVLLLAAGTSAIGAATMRKKRS</sequence>
<organism evidence="3">
    <name type="scientific">Schaalia odontolytica</name>
    <dbReference type="NCBI Taxonomy" id="1660"/>
    <lineage>
        <taxon>Bacteria</taxon>
        <taxon>Bacillati</taxon>
        <taxon>Actinomycetota</taxon>
        <taxon>Actinomycetes</taxon>
        <taxon>Actinomycetales</taxon>
        <taxon>Actinomycetaceae</taxon>
        <taxon>Schaalia</taxon>
    </lineage>
</organism>
<reference evidence="3" key="1">
    <citation type="submission" date="2019-11" db="EMBL/GenBank/DDBJ databases">
        <authorList>
            <person name="Feng L."/>
        </authorList>
    </citation>
    <scope>NUCLEOTIDE SEQUENCE</scope>
    <source>
        <strain evidence="3">AodontolyticusLFYP35</strain>
    </source>
</reference>
<evidence type="ECO:0000256" key="2">
    <source>
        <dbReference type="SAM" id="SignalP"/>
    </source>
</evidence>
<gene>
    <name evidence="3" type="ORF">AOLFYP35_00722</name>
</gene>
<keyword evidence="1" id="KW-0472">Membrane</keyword>
<name>A0A6N2S8V7_9ACTO</name>
<keyword evidence="2" id="KW-0732">Signal</keyword>
<accession>A0A6N2S8V7</accession>
<dbReference type="PROSITE" id="PS51318">
    <property type="entry name" value="TAT"/>
    <property type="match status" value="1"/>
</dbReference>
<evidence type="ECO:0000313" key="3">
    <source>
        <dbReference type="EMBL" id="VYS89118.1"/>
    </source>
</evidence>
<protein>
    <recommendedName>
        <fullName evidence="4">Gram-positive cocci surface proteins LPxTG domain-containing protein</fullName>
    </recommendedName>
</protein>
<feature type="chain" id="PRO_5038356234" description="Gram-positive cocci surface proteins LPxTG domain-containing protein" evidence="2">
    <location>
        <begin position="26"/>
        <end position="618"/>
    </location>
</feature>
<keyword evidence="1" id="KW-1133">Transmembrane helix</keyword>
<evidence type="ECO:0000256" key="1">
    <source>
        <dbReference type="SAM" id="Phobius"/>
    </source>
</evidence>
<feature type="signal peptide" evidence="2">
    <location>
        <begin position="1"/>
        <end position="25"/>
    </location>
</feature>
<proteinExistence type="predicted"/>
<evidence type="ECO:0008006" key="4">
    <source>
        <dbReference type="Google" id="ProtNLM"/>
    </source>
</evidence>
<dbReference type="InterPro" id="IPR006311">
    <property type="entry name" value="TAT_signal"/>
</dbReference>
<dbReference type="EMBL" id="CACRSM010000002">
    <property type="protein sequence ID" value="VYS89118.1"/>
    <property type="molecule type" value="Genomic_DNA"/>
</dbReference>
<dbReference type="AlphaFoldDB" id="A0A6N2S8V7"/>